<evidence type="ECO:0000256" key="4">
    <source>
        <dbReference type="ARBA" id="ARBA00022723"/>
    </source>
</evidence>
<keyword evidence="5 11" id="KW-0547">Nucleotide-binding</keyword>
<dbReference type="Gene3D" id="2.40.50.140">
    <property type="entry name" value="Nucleic acid-binding proteins"/>
    <property type="match status" value="2"/>
</dbReference>
<keyword evidence="11" id="KW-0963">Cytoplasm</keyword>
<proteinExistence type="inferred from homology"/>
<evidence type="ECO:0000256" key="9">
    <source>
        <dbReference type="ARBA" id="ARBA00023146"/>
    </source>
</evidence>
<evidence type="ECO:0000256" key="5">
    <source>
        <dbReference type="ARBA" id="ARBA00022741"/>
    </source>
</evidence>
<accession>A0A921LGJ7</accession>
<keyword evidence="11 13" id="KW-0460">Magnesium</keyword>
<evidence type="ECO:0000259" key="14">
    <source>
        <dbReference type="PROSITE" id="PS50862"/>
    </source>
</evidence>
<dbReference type="PRINTS" id="PR00982">
    <property type="entry name" value="TRNASYNTHLYS"/>
</dbReference>
<gene>
    <name evidence="11 16" type="primary">lysS</name>
    <name evidence="16" type="ORF">K8V82_09195</name>
</gene>
<dbReference type="NCBIfam" id="NF001756">
    <property type="entry name" value="PRK00484.1"/>
    <property type="match status" value="1"/>
</dbReference>
<dbReference type="SUPFAM" id="SSF50249">
    <property type="entry name" value="Nucleic acid-binding proteins"/>
    <property type="match status" value="2"/>
</dbReference>
<dbReference type="AlphaFoldDB" id="A0A921LGJ7"/>
<dbReference type="Gene3D" id="3.30.930.10">
    <property type="entry name" value="Bira Bifunctional Protein, Domain 2"/>
    <property type="match status" value="1"/>
</dbReference>
<dbReference type="Proteomes" id="UP000769156">
    <property type="component" value="Unassembled WGS sequence"/>
</dbReference>
<dbReference type="PROSITE" id="PS50886">
    <property type="entry name" value="TRBD"/>
    <property type="match status" value="1"/>
</dbReference>
<dbReference type="InterPro" id="IPR004495">
    <property type="entry name" value="Met-tRNA-synth_bsu_C"/>
</dbReference>
<dbReference type="Pfam" id="PF01588">
    <property type="entry name" value="tRNA_bind"/>
    <property type="match status" value="1"/>
</dbReference>
<evidence type="ECO:0000256" key="10">
    <source>
        <dbReference type="ARBA" id="ARBA00048573"/>
    </source>
</evidence>
<evidence type="ECO:0000256" key="7">
    <source>
        <dbReference type="ARBA" id="ARBA00022884"/>
    </source>
</evidence>
<reference evidence="16" key="2">
    <citation type="submission" date="2021-09" db="EMBL/GenBank/DDBJ databases">
        <authorList>
            <person name="Gilroy R."/>
        </authorList>
    </citation>
    <scope>NUCLEOTIDE SEQUENCE</scope>
    <source>
        <strain evidence="16">ChiSjej5B23-16112</strain>
    </source>
</reference>
<dbReference type="InterPro" id="IPR002313">
    <property type="entry name" value="Lys-tRNA-ligase_II"/>
</dbReference>
<comment type="subunit">
    <text evidence="11">Homodimer.</text>
</comment>
<keyword evidence="6 11" id="KW-0067">ATP-binding</keyword>
<keyword evidence="2 12" id="KW-0820">tRNA-binding</keyword>
<keyword evidence="7 12" id="KW-0694">RNA-binding</keyword>
<dbReference type="GO" id="GO:0006431">
    <property type="term" value="P:methionyl-tRNA aminoacylation"/>
    <property type="evidence" value="ECO:0007669"/>
    <property type="project" value="InterPro"/>
</dbReference>
<evidence type="ECO:0000256" key="1">
    <source>
        <dbReference type="ARBA" id="ARBA00008226"/>
    </source>
</evidence>
<evidence type="ECO:0000256" key="11">
    <source>
        <dbReference type="HAMAP-Rule" id="MF_00252"/>
    </source>
</evidence>
<dbReference type="InterPro" id="IPR002547">
    <property type="entry name" value="tRNA-bd_dom"/>
</dbReference>
<protein>
    <recommendedName>
        <fullName evidence="11">Lysine--tRNA ligase</fullName>
        <ecNumber evidence="11">6.1.1.6</ecNumber>
    </recommendedName>
    <alternativeName>
        <fullName evidence="11">Lysyl-tRNA synthetase</fullName>
        <shortName evidence="11">LysRS</shortName>
    </alternativeName>
</protein>
<dbReference type="Pfam" id="PF01336">
    <property type="entry name" value="tRNA_anti-codon"/>
    <property type="match status" value="1"/>
</dbReference>
<keyword evidence="3 11" id="KW-0436">Ligase</keyword>
<keyword evidence="4 11" id="KW-0479">Metal-binding</keyword>
<dbReference type="PANTHER" id="PTHR42918:SF15">
    <property type="entry name" value="LYSINE--TRNA LIGASE, CHLOROPLASTIC_MITOCHONDRIAL"/>
    <property type="match status" value="1"/>
</dbReference>
<dbReference type="GO" id="GO:0016740">
    <property type="term" value="F:transferase activity"/>
    <property type="evidence" value="ECO:0007669"/>
    <property type="project" value="UniProtKB-ARBA"/>
</dbReference>
<evidence type="ECO:0000256" key="2">
    <source>
        <dbReference type="ARBA" id="ARBA00022555"/>
    </source>
</evidence>
<evidence type="ECO:0000313" key="17">
    <source>
        <dbReference type="Proteomes" id="UP000769156"/>
    </source>
</evidence>
<dbReference type="InterPro" id="IPR012340">
    <property type="entry name" value="NA-bd_OB-fold"/>
</dbReference>
<evidence type="ECO:0000256" key="13">
    <source>
        <dbReference type="RuleBase" id="RU000336"/>
    </source>
</evidence>
<comment type="similarity">
    <text evidence="1 11">Belongs to the class-II aminoacyl-tRNA synthetase family.</text>
</comment>
<dbReference type="InterPro" id="IPR004364">
    <property type="entry name" value="Aa-tRNA-synt_II"/>
</dbReference>
<dbReference type="CDD" id="cd00775">
    <property type="entry name" value="LysRS_core"/>
    <property type="match status" value="1"/>
</dbReference>
<keyword evidence="8 11" id="KW-0648">Protein biosynthesis</keyword>
<dbReference type="SUPFAM" id="SSF55681">
    <property type="entry name" value="Class II aaRS and biotin synthetases"/>
    <property type="match status" value="1"/>
</dbReference>
<dbReference type="InterPro" id="IPR045864">
    <property type="entry name" value="aa-tRNA-synth_II/BPL/LPL"/>
</dbReference>
<dbReference type="NCBIfam" id="TIGR00499">
    <property type="entry name" value="lysS_bact"/>
    <property type="match status" value="1"/>
</dbReference>
<feature type="binding site" evidence="11">
    <location>
        <position position="413"/>
    </location>
    <ligand>
        <name>Mg(2+)</name>
        <dbReference type="ChEBI" id="CHEBI:18420"/>
        <label>1</label>
    </ligand>
</feature>
<dbReference type="GO" id="GO:0005524">
    <property type="term" value="F:ATP binding"/>
    <property type="evidence" value="ECO:0007669"/>
    <property type="project" value="UniProtKB-UniRule"/>
</dbReference>
<dbReference type="Pfam" id="PF00152">
    <property type="entry name" value="tRNA-synt_2"/>
    <property type="match status" value="1"/>
</dbReference>
<dbReference type="PROSITE" id="PS50862">
    <property type="entry name" value="AA_TRNA_LIGASE_II"/>
    <property type="match status" value="1"/>
</dbReference>
<feature type="binding site" evidence="11">
    <location>
        <position position="406"/>
    </location>
    <ligand>
        <name>Mg(2+)</name>
        <dbReference type="ChEBI" id="CHEBI:18420"/>
        <label>1</label>
    </ligand>
</feature>
<dbReference type="GO" id="GO:0004825">
    <property type="term" value="F:methionine-tRNA ligase activity"/>
    <property type="evidence" value="ECO:0007669"/>
    <property type="project" value="InterPro"/>
</dbReference>
<feature type="domain" description="Aminoacyl-transfer RNA synthetases class-II family profile" evidence="14">
    <location>
        <begin position="179"/>
        <end position="490"/>
    </location>
</feature>
<dbReference type="InterPro" id="IPR044136">
    <property type="entry name" value="Lys-tRNA-ligase_II_N"/>
</dbReference>
<evidence type="ECO:0000256" key="12">
    <source>
        <dbReference type="PROSITE-ProRule" id="PRU00209"/>
    </source>
</evidence>
<evidence type="ECO:0000256" key="3">
    <source>
        <dbReference type="ARBA" id="ARBA00022598"/>
    </source>
</evidence>
<dbReference type="PANTHER" id="PTHR42918">
    <property type="entry name" value="LYSYL-TRNA SYNTHETASE"/>
    <property type="match status" value="1"/>
</dbReference>
<dbReference type="FunFam" id="2.40.50.140:FF:000024">
    <property type="entry name" value="Lysine--tRNA ligase"/>
    <property type="match status" value="1"/>
</dbReference>
<dbReference type="GO" id="GO:0005829">
    <property type="term" value="C:cytosol"/>
    <property type="evidence" value="ECO:0007669"/>
    <property type="project" value="TreeGrafter"/>
</dbReference>
<comment type="subcellular location">
    <subcellularLocation>
        <location evidence="11">Cytoplasm</location>
    </subcellularLocation>
</comment>
<dbReference type="EMBL" id="DYVY01000150">
    <property type="protein sequence ID" value="HJF94947.1"/>
    <property type="molecule type" value="Genomic_DNA"/>
</dbReference>
<organism evidence="16 17">
    <name type="scientific">Lachnoclostridium phocaeense</name>
    <dbReference type="NCBI Taxonomy" id="1871021"/>
    <lineage>
        <taxon>Bacteria</taxon>
        <taxon>Bacillati</taxon>
        <taxon>Bacillota</taxon>
        <taxon>Clostridia</taxon>
        <taxon>Lachnospirales</taxon>
        <taxon>Lachnospiraceae</taxon>
    </lineage>
</organism>
<comment type="caution">
    <text evidence="16">The sequence shown here is derived from an EMBL/GenBank/DDBJ whole genome shotgun (WGS) entry which is preliminary data.</text>
</comment>
<comment type="catalytic activity">
    <reaction evidence="10 11 13">
        <text>tRNA(Lys) + L-lysine + ATP = L-lysyl-tRNA(Lys) + AMP + diphosphate</text>
        <dbReference type="Rhea" id="RHEA:20792"/>
        <dbReference type="Rhea" id="RHEA-COMP:9696"/>
        <dbReference type="Rhea" id="RHEA-COMP:9697"/>
        <dbReference type="ChEBI" id="CHEBI:30616"/>
        <dbReference type="ChEBI" id="CHEBI:32551"/>
        <dbReference type="ChEBI" id="CHEBI:33019"/>
        <dbReference type="ChEBI" id="CHEBI:78442"/>
        <dbReference type="ChEBI" id="CHEBI:78529"/>
        <dbReference type="ChEBI" id="CHEBI:456215"/>
        <dbReference type="EC" id="6.1.1.6"/>
    </reaction>
</comment>
<comment type="cofactor">
    <cofactor evidence="11 13">
        <name>Mg(2+)</name>
        <dbReference type="ChEBI" id="CHEBI:18420"/>
    </cofactor>
    <text evidence="11 13">Binds 3 Mg(2+) ions per subunit.</text>
</comment>
<dbReference type="InterPro" id="IPR006195">
    <property type="entry name" value="aa-tRNA-synth_II"/>
</dbReference>
<dbReference type="GO" id="GO:0006430">
    <property type="term" value="P:lysyl-tRNA aminoacylation"/>
    <property type="evidence" value="ECO:0007669"/>
    <property type="project" value="UniProtKB-UniRule"/>
</dbReference>
<sequence>MTRQQNNVQEQDVNQLRKVRREKLAELQTNGKDPFKITKYDVTCHAADIKDHYEEMEGKHVSVAGRVMQKRVMGKASFCNVLDQSGNIQSYVARDGIGEEAYKEFKKLDIGDIVGIEGEVFKTKTGEISIHASAVKLLSKSLQILPEKFHGLTNTDTRYRQRYVDLIMNPEVRDTFIKRSHIISAIRRYLDSQGFLEVETPMLVSNAGGAAARPFETHFNALGEDFKLRISLELYLKRLIVGGLEKVYEIGRVFRNEGLDTRHNPEFTLMELYQAYTDYNGMMDLTENLYRHVAQEVLGTTTITYNGVEMDLGKPFERITMVDAVKKYAGVDWNEVKTTEDAKKLADEHHVEYEERHKKGDILSLFFEEFAEKHLIQPTFVTDHPIEISPLTKKKPDDPEYVERFEFFMNGWEMANAYSELNDPIDQRERFKDQEEQLAQGNDEANTTDEDFLNALEIGMPPTGGIGFGIDRMCMLLTDSAAIRDVLLFPTMKSQGAAKNAANNEAQASAPAAAVSKIDLSKVKIEPLFEDMVDFETFSKSDFRAVKIEACEAVPKSKKLLKFTLNDGSDRKRTILSGIHEYYEPEELVGKTAIAITNLPPRKMMGIDSEGMLISAVYEYDGHEGLNLLMVDDQIPAGAKLY</sequence>
<dbReference type="CDD" id="cd02800">
    <property type="entry name" value="tRNA_bind_EcMetRS_like"/>
    <property type="match status" value="1"/>
</dbReference>
<name>A0A921LGJ7_9FIRM</name>
<dbReference type="InterPro" id="IPR018149">
    <property type="entry name" value="Lys-tRNA-synth_II_C"/>
</dbReference>
<dbReference type="EC" id="6.1.1.6" evidence="11"/>
<keyword evidence="9 11" id="KW-0030">Aminoacyl-tRNA synthetase</keyword>
<dbReference type="CDD" id="cd04322">
    <property type="entry name" value="LysRS_N"/>
    <property type="match status" value="1"/>
</dbReference>
<dbReference type="GO" id="GO:0000287">
    <property type="term" value="F:magnesium ion binding"/>
    <property type="evidence" value="ECO:0007669"/>
    <property type="project" value="UniProtKB-UniRule"/>
</dbReference>
<dbReference type="HAMAP" id="MF_00252">
    <property type="entry name" value="Lys_tRNA_synth_class2"/>
    <property type="match status" value="1"/>
</dbReference>
<dbReference type="GO" id="GO:0004824">
    <property type="term" value="F:lysine-tRNA ligase activity"/>
    <property type="evidence" value="ECO:0007669"/>
    <property type="project" value="UniProtKB-UniRule"/>
</dbReference>
<evidence type="ECO:0000313" key="16">
    <source>
        <dbReference type="EMBL" id="HJF94947.1"/>
    </source>
</evidence>
<evidence type="ECO:0000256" key="6">
    <source>
        <dbReference type="ARBA" id="ARBA00022840"/>
    </source>
</evidence>
<evidence type="ECO:0000259" key="15">
    <source>
        <dbReference type="PROSITE" id="PS50886"/>
    </source>
</evidence>
<feature type="binding site" evidence="11">
    <location>
        <position position="413"/>
    </location>
    <ligand>
        <name>Mg(2+)</name>
        <dbReference type="ChEBI" id="CHEBI:18420"/>
        <label>2</label>
    </ligand>
</feature>
<dbReference type="InterPro" id="IPR004365">
    <property type="entry name" value="NA-bd_OB_tRNA"/>
</dbReference>
<dbReference type="GO" id="GO:0140096">
    <property type="term" value="F:catalytic activity, acting on a protein"/>
    <property type="evidence" value="ECO:0007669"/>
    <property type="project" value="UniProtKB-ARBA"/>
</dbReference>
<feature type="domain" description="TRNA-binding" evidence="15">
    <location>
        <begin position="537"/>
        <end position="642"/>
    </location>
</feature>
<evidence type="ECO:0000256" key="8">
    <source>
        <dbReference type="ARBA" id="ARBA00022917"/>
    </source>
</evidence>
<dbReference type="GO" id="GO:0000049">
    <property type="term" value="F:tRNA binding"/>
    <property type="evidence" value="ECO:0007669"/>
    <property type="project" value="UniProtKB-UniRule"/>
</dbReference>
<reference evidence="16" key="1">
    <citation type="journal article" date="2021" name="PeerJ">
        <title>Extensive microbial diversity within the chicken gut microbiome revealed by metagenomics and culture.</title>
        <authorList>
            <person name="Gilroy R."/>
            <person name="Ravi A."/>
            <person name="Getino M."/>
            <person name="Pursley I."/>
            <person name="Horton D.L."/>
            <person name="Alikhan N.F."/>
            <person name="Baker D."/>
            <person name="Gharbi K."/>
            <person name="Hall N."/>
            <person name="Watson M."/>
            <person name="Adriaenssens E.M."/>
            <person name="Foster-Nyarko E."/>
            <person name="Jarju S."/>
            <person name="Secka A."/>
            <person name="Antonio M."/>
            <person name="Oren A."/>
            <person name="Chaudhuri R.R."/>
            <person name="La Ragione R."/>
            <person name="Hildebrand F."/>
            <person name="Pallen M.J."/>
        </authorList>
    </citation>
    <scope>NUCLEOTIDE SEQUENCE</scope>
    <source>
        <strain evidence="16">ChiSjej5B23-16112</strain>
    </source>
</reference>